<organism evidence="3 4">
    <name type="scientific">Streptomyces scabiei</name>
    <dbReference type="NCBI Taxonomy" id="1930"/>
    <lineage>
        <taxon>Bacteria</taxon>
        <taxon>Bacillati</taxon>
        <taxon>Actinomycetota</taxon>
        <taxon>Actinomycetes</taxon>
        <taxon>Kitasatosporales</taxon>
        <taxon>Streptomycetaceae</taxon>
        <taxon>Streptomyces</taxon>
    </lineage>
</organism>
<reference evidence="3 4" key="2">
    <citation type="journal article" date="2016" name="Genome Announc.">
        <title>Draft Genome Sequences of Streptomyces scabiei S58, Streptomyces turgidiscabies T45, and Streptomyces acidiscabies a10, the Pathogens of Potato Common Scab, Isolated in Japan.</title>
        <authorList>
            <person name="Tomihama T."/>
            <person name="Nishi Y."/>
            <person name="Sakai M."/>
            <person name="Ikenaga M."/>
            <person name="Okubo T."/>
            <person name="Ikeda S."/>
        </authorList>
    </citation>
    <scope>NUCLEOTIDE SEQUENCE [LARGE SCALE GENOMIC DNA]</scope>
    <source>
        <strain evidence="3 4">S58</strain>
    </source>
</reference>
<reference evidence="4" key="1">
    <citation type="submission" date="2015-11" db="EMBL/GenBank/DDBJ databases">
        <authorList>
            <consortium name="Cross-ministerial Strategic Innovation Promotion Program (SIP) consortium"/>
            <person name="Tomihama T."/>
            <person name="Ikenaga M."/>
            <person name="Sakai M."/>
            <person name="Okubo T."/>
            <person name="Ikeda S."/>
        </authorList>
    </citation>
    <scope>NUCLEOTIDE SEQUENCE [LARGE SCALE GENOMIC DNA]</scope>
    <source>
        <strain evidence="4">S58</strain>
    </source>
</reference>
<evidence type="ECO:0000313" key="3">
    <source>
        <dbReference type="EMBL" id="GAQ63808.1"/>
    </source>
</evidence>
<feature type="compositionally biased region" description="Low complexity" evidence="1">
    <location>
        <begin position="1"/>
        <end position="12"/>
    </location>
</feature>
<accession>A0A100JQH8</accession>
<feature type="transmembrane region" description="Helical" evidence="2">
    <location>
        <begin position="30"/>
        <end position="49"/>
    </location>
</feature>
<reference evidence="4" key="3">
    <citation type="submission" date="2016-02" db="EMBL/GenBank/DDBJ databases">
        <title>Draft genome of pathogenic Streptomyces sp. in Japan.</title>
        <authorList>
            <person name="Tomihama T."/>
            <person name="Ikenaga M."/>
            <person name="Sakai M."/>
            <person name="Okubo T."/>
            <person name="Ikeda S."/>
        </authorList>
    </citation>
    <scope>NUCLEOTIDE SEQUENCE [LARGE SCALE GENOMIC DNA]</scope>
    <source>
        <strain evidence="4">S58</strain>
    </source>
</reference>
<feature type="compositionally biased region" description="Basic and acidic residues" evidence="1">
    <location>
        <begin position="14"/>
        <end position="23"/>
    </location>
</feature>
<name>A0A100JQH8_STRSC</name>
<feature type="region of interest" description="Disordered" evidence="1">
    <location>
        <begin position="1"/>
        <end position="25"/>
    </location>
</feature>
<keyword evidence="2" id="KW-0472">Membrane</keyword>
<gene>
    <name evidence="3" type="ORF">SsS58_04194</name>
</gene>
<dbReference type="RefSeq" id="WP_059081390.1">
    <property type="nucleotide sequence ID" value="NZ_BCMM01000019.1"/>
</dbReference>
<keyword evidence="2" id="KW-0812">Transmembrane</keyword>
<keyword evidence="2" id="KW-1133">Transmembrane helix</keyword>
<dbReference type="OrthoDB" id="4305709at2"/>
<dbReference type="EMBL" id="BCMM01000019">
    <property type="protein sequence ID" value="GAQ63808.1"/>
    <property type="molecule type" value="Genomic_DNA"/>
</dbReference>
<evidence type="ECO:0000256" key="2">
    <source>
        <dbReference type="SAM" id="Phobius"/>
    </source>
</evidence>
<sequence>MTTSVPRQGSSPEEPERPGEDRRHRNRRRAITLAIIVLLIGVPAGYLVISANQSRDSGKDKEEKYSATGLTAHWPSLVQRRLYQVPIPPYSKHVAYYETNNWRTSRLYVQFYTSNEGLESFLNQIGTSTADLKKDRMAINARDRGIVGWDFTGVGPWYGLVSDRKNPAPTHDIVVNRTDPNHPMVYVVSRTVP</sequence>
<evidence type="ECO:0000256" key="1">
    <source>
        <dbReference type="SAM" id="MobiDB-lite"/>
    </source>
</evidence>
<evidence type="ECO:0008006" key="5">
    <source>
        <dbReference type="Google" id="ProtNLM"/>
    </source>
</evidence>
<protein>
    <recommendedName>
        <fullName evidence="5">Sugar kinase</fullName>
    </recommendedName>
</protein>
<dbReference type="Proteomes" id="UP000067448">
    <property type="component" value="Unassembled WGS sequence"/>
</dbReference>
<dbReference type="AlphaFoldDB" id="A0A100JQH8"/>
<comment type="caution">
    <text evidence="3">The sequence shown here is derived from an EMBL/GenBank/DDBJ whole genome shotgun (WGS) entry which is preliminary data.</text>
</comment>
<proteinExistence type="predicted"/>
<evidence type="ECO:0000313" key="4">
    <source>
        <dbReference type="Proteomes" id="UP000067448"/>
    </source>
</evidence>